<dbReference type="EMBL" id="RAPO01000002">
    <property type="protein sequence ID" value="RKD94754.1"/>
    <property type="molecule type" value="Genomic_DNA"/>
</dbReference>
<evidence type="ECO:0000313" key="1">
    <source>
        <dbReference type="EMBL" id="RKD94754.1"/>
    </source>
</evidence>
<comment type="caution">
    <text evidence="1">The sequence shown here is derived from an EMBL/GenBank/DDBJ whole genome shotgun (WGS) entry which is preliminary data.</text>
</comment>
<accession>A0A419WGW1</accession>
<name>A0A419WGW1_9EURY</name>
<sequence>MSGIDGFYADSRKVTQGDGTLLVVVPAPIVDEFDLEAGDDLPFMLEEGGEKATILNPNRDDSTEVSISLP</sequence>
<dbReference type="AlphaFoldDB" id="A0A419WGW1"/>
<gene>
    <name evidence="1" type="ORF">ATJ93_1596</name>
</gene>
<dbReference type="RefSeq" id="WP_120244082.1">
    <property type="nucleotide sequence ID" value="NZ_RAPO01000002.1"/>
</dbReference>
<protein>
    <recommendedName>
        <fullName evidence="3">AbrB family transcriptional regulator</fullName>
    </recommendedName>
</protein>
<evidence type="ECO:0008006" key="3">
    <source>
        <dbReference type="Google" id="ProtNLM"/>
    </source>
</evidence>
<proteinExistence type="predicted"/>
<dbReference type="OrthoDB" id="316286at2157"/>
<reference evidence="1 2" key="1">
    <citation type="submission" date="2018-09" db="EMBL/GenBank/DDBJ databases">
        <title>Genomic Encyclopedia of Archaeal and Bacterial Type Strains, Phase II (KMG-II): from individual species to whole genera.</title>
        <authorList>
            <person name="Goeker M."/>
        </authorList>
    </citation>
    <scope>NUCLEOTIDE SEQUENCE [LARGE SCALE GENOMIC DNA]</scope>
    <source>
        <strain evidence="1 2">DSM 13151</strain>
    </source>
</reference>
<organism evidence="1 2">
    <name type="scientific">Halopiger aswanensis</name>
    <dbReference type="NCBI Taxonomy" id="148449"/>
    <lineage>
        <taxon>Archaea</taxon>
        <taxon>Methanobacteriati</taxon>
        <taxon>Methanobacteriota</taxon>
        <taxon>Stenosarchaea group</taxon>
        <taxon>Halobacteria</taxon>
        <taxon>Halobacteriales</taxon>
        <taxon>Natrialbaceae</taxon>
        <taxon>Halopiger</taxon>
    </lineage>
</organism>
<keyword evidence="2" id="KW-1185">Reference proteome</keyword>
<evidence type="ECO:0000313" key="2">
    <source>
        <dbReference type="Proteomes" id="UP000283805"/>
    </source>
</evidence>
<dbReference type="Proteomes" id="UP000283805">
    <property type="component" value="Unassembled WGS sequence"/>
</dbReference>